<gene>
    <name evidence="1" type="ORF">H9742_11605</name>
</gene>
<protein>
    <recommendedName>
        <fullName evidence="3">Essential protein Yae1 N-terminal domain-containing protein</fullName>
    </recommendedName>
</protein>
<sequence>MCNLSELIFERAWEAGWKQGWEAGWKQGWEQGWKQGWEQAWRAGWEKGREETRILILQMFLENGGAEEEAARIFEATPEELEKARLQMVQSGQLAGKTKAAEIA</sequence>
<dbReference type="EMBL" id="DXGH01000064">
    <property type="protein sequence ID" value="HIW82139.1"/>
    <property type="molecule type" value="Genomic_DNA"/>
</dbReference>
<evidence type="ECO:0008006" key="3">
    <source>
        <dbReference type="Google" id="ProtNLM"/>
    </source>
</evidence>
<comment type="caution">
    <text evidence="1">The sequence shown here is derived from an EMBL/GenBank/DDBJ whole genome shotgun (WGS) entry which is preliminary data.</text>
</comment>
<evidence type="ECO:0000313" key="1">
    <source>
        <dbReference type="EMBL" id="HIW82139.1"/>
    </source>
</evidence>
<organism evidence="1 2">
    <name type="scientific">Candidatus Acetatifactor stercoripullorum</name>
    <dbReference type="NCBI Taxonomy" id="2838414"/>
    <lineage>
        <taxon>Bacteria</taxon>
        <taxon>Bacillati</taxon>
        <taxon>Bacillota</taxon>
        <taxon>Clostridia</taxon>
        <taxon>Lachnospirales</taxon>
        <taxon>Lachnospiraceae</taxon>
        <taxon>Acetatifactor</taxon>
    </lineage>
</organism>
<evidence type="ECO:0000313" key="2">
    <source>
        <dbReference type="Proteomes" id="UP000824265"/>
    </source>
</evidence>
<reference evidence="1" key="2">
    <citation type="submission" date="2021-04" db="EMBL/GenBank/DDBJ databases">
        <authorList>
            <person name="Gilroy R."/>
        </authorList>
    </citation>
    <scope>NUCLEOTIDE SEQUENCE</scope>
    <source>
        <strain evidence="1">CHK195-6426</strain>
    </source>
</reference>
<dbReference type="AlphaFoldDB" id="A0A9D1UBV5"/>
<name>A0A9D1UBV5_9FIRM</name>
<proteinExistence type="predicted"/>
<dbReference type="Proteomes" id="UP000824265">
    <property type="component" value="Unassembled WGS sequence"/>
</dbReference>
<accession>A0A9D1UBV5</accession>
<reference evidence="1" key="1">
    <citation type="journal article" date="2021" name="PeerJ">
        <title>Extensive microbial diversity within the chicken gut microbiome revealed by metagenomics and culture.</title>
        <authorList>
            <person name="Gilroy R."/>
            <person name="Ravi A."/>
            <person name="Getino M."/>
            <person name="Pursley I."/>
            <person name="Horton D.L."/>
            <person name="Alikhan N.F."/>
            <person name="Baker D."/>
            <person name="Gharbi K."/>
            <person name="Hall N."/>
            <person name="Watson M."/>
            <person name="Adriaenssens E.M."/>
            <person name="Foster-Nyarko E."/>
            <person name="Jarju S."/>
            <person name="Secka A."/>
            <person name="Antonio M."/>
            <person name="Oren A."/>
            <person name="Chaudhuri R.R."/>
            <person name="La Ragione R."/>
            <person name="Hildebrand F."/>
            <person name="Pallen M.J."/>
        </authorList>
    </citation>
    <scope>NUCLEOTIDE SEQUENCE</scope>
    <source>
        <strain evidence="1">CHK195-6426</strain>
    </source>
</reference>